<feature type="coiled-coil region" evidence="2">
    <location>
        <begin position="19"/>
        <end position="46"/>
    </location>
</feature>
<evidence type="ECO:0000313" key="3">
    <source>
        <dbReference type="EMBL" id="MFC4006057.1"/>
    </source>
</evidence>
<name>A0ABV8G107_9ACTN</name>
<dbReference type="Pfam" id="PF06013">
    <property type="entry name" value="WXG100"/>
    <property type="match status" value="1"/>
</dbReference>
<dbReference type="EMBL" id="JBHSBI010000001">
    <property type="protein sequence ID" value="MFC4006057.1"/>
    <property type="molecule type" value="Genomic_DNA"/>
</dbReference>
<sequence length="103" mass="11481">MTYDDRIILTNFDEMEEVAAELGRAYANLVGELADLEDDLRKLEQAGDGWGGSAAALYVESKQQWNNAVVAMGDTMQRFGPSLHDATQIMRDAERANVQRWGT</sequence>
<dbReference type="SUPFAM" id="SSF140453">
    <property type="entry name" value="EsxAB dimer-like"/>
    <property type="match status" value="1"/>
</dbReference>
<organism evidence="3 4">
    <name type="scientific">Nonomuraea purpurea</name>
    <dbReference type="NCBI Taxonomy" id="1849276"/>
    <lineage>
        <taxon>Bacteria</taxon>
        <taxon>Bacillati</taxon>
        <taxon>Actinomycetota</taxon>
        <taxon>Actinomycetes</taxon>
        <taxon>Streptosporangiales</taxon>
        <taxon>Streptosporangiaceae</taxon>
        <taxon>Nonomuraea</taxon>
    </lineage>
</organism>
<proteinExistence type="inferred from homology"/>
<dbReference type="Proteomes" id="UP001595851">
    <property type="component" value="Unassembled WGS sequence"/>
</dbReference>
<evidence type="ECO:0000256" key="1">
    <source>
        <dbReference type="RuleBase" id="RU362001"/>
    </source>
</evidence>
<evidence type="ECO:0000313" key="4">
    <source>
        <dbReference type="Proteomes" id="UP001595851"/>
    </source>
</evidence>
<dbReference type="InterPro" id="IPR010310">
    <property type="entry name" value="T7SS_ESAT-6-like"/>
</dbReference>
<dbReference type="InterPro" id="IPR036689">
    <property type="entry name" value="ESAT-6-like_sf"/>
</dbReference>
<comment type="caution">
    <text evidence="3">The sequence shown here is derived from an EMBL/GenBank/DDBJ whole genome shotgun (WGS) entry which is preliminary data.</text>
</comment>
<keyword evidence="2" id="KW-0175">Coiled coil</keyword>
<dbReference type="NCBIfam" id="TIGR03930">
    <property type="entry name" value="WXG100_ESAT6"/>
    <property type="match status" value="1"/>
</dbReference>
<protein>
    <recommendedName>
        <fullName evidence="1">ESAT-6-like protein</fullName>
    </recommendedName>
</protein>
<accession>A0ABV8G107</accession>
<dbReference type="RefSeq" id="WP_379526218.1">
    <property type="nucleotide sequence ID" value="NZ_JBHSBI010000001.1"/>
</dbReference>
<gene>
    <name evidence="3" type="ORF">ACFOY2_02405</name>
</gene>
<evidence type="ECO:0000256" key="2">
    <source>
        <dbReference type="SAM" id="Coils"/>
    </source>
</evidence>
<comment type="similarity">
    <text evidence="1">Belongs to the WXG100 family.</text>
</comment>
<reference evidence="4" key="1">
    <citation type="journal article" date="2019" name="Int. J. Syst. Evol. Microbiol.">
        <title>The Global Catalogue of Microorganisms (GCM) 10K type strain sequencing project: providing services to taxonomists for standard genome sequencing and annotation.</title>
        <authorList>
            <consortium name="The Broad Institute Genomics Platform"/>
            <consortium name="The Broad Institute Genome Sequencing Center for Infectious Disease"/>
            <person name="Wu L."/>
            <person name="Ma J."/>
        </authorList>
    </citation>
    <scope>NUCLEOTIDE SEQUENCE [LARGE SCALE GENOMIC DNA]</scope>
    <source>
        <strain evidence="4">TBRC 1276</strain>
    </source>
</reference>
<keyword evidence="4" id="KW-1185">Reference proteome</keyword>
<dbReference type="Gene3D" id="1.10.287.1060">
    <property type="entry name" value="ESAT-6-like"/>
    <property type="match status" value="1"/>
</dbReference>